<protein>
    <recommendedName>
        <fullName evidence="3">Nuclease SbcCD subunit C</fullName>
    </recommendedName>
</protein>
<dbReference type="SUPFAM" id="SSF52540">
    <property type="entry name" value="P-loop containing nucleoside triphosphate hydrolases"/>
    <property type="match status" value="1"/>
</dbReference>
<evidence type="ECO:0000256" key="2">
    <source>
        <dbReference type="ARBA" id="ARBA00011322"/>
    </source>
</evidence>
<dbReference type="PANTHER" id="PTHR32114:SF2">
    <property type="entry name" value="ABC TRANSPORTER ABCH.3"/>
    <property type="match status" value="1"/>
</dbReference>
<name>A0A9X2ITZ5_9MICO</name>
<comment type="subunit">
    <text evidence="2">Heterodimer of SbcC and SbcD.</text>
</comment>
<evidence type="ECO:0000313" key="5">
    <source>
        <dbReference type="EMBL" id="MCM6763497.1"/>
    </source>
</evidence>
<dbReference type="AlphaFoldDB" id="A0A9X2ITZ5"/>
<keyword evidence="4" id="KW-0175">Coiled coil</keyword>
<feature type="non-terminal residue" evidence="5">
    <location>
        <position position="1"/>
    </location>
</feature>
<dbReference type="Proteomes" id="UP001155240">
    <property type="component" value="Unassembled WGS sequence"/>
</dbReference>
<reference evidence="5" key="1">
    <citation type="submission" date="2022-06" db="EMBL/GenBank/DDBJ databases">
        <title>Whole genome shotgun sequencing (WGS) of Rathayibacter sp. ZW T2_19, isolated from stored onions (Allium cepa).</title>
        <authorList>
            <person name="Stoll D.A."/>
            <person name="Huch M."/>
        </authorList>
    </citation>
    <scope>NUCLEOTIDE SEQUENCE</scope>
    <source>
        <strain evidence="5">ZW T2_19</strain>
    </source>
</reference>
<accession>A0A9X2ITZ5</accession>
<comment type="similarity">
    <text evidence="1">Belongs to the SMC family. SbcC subfamily.</text>
</comment>
<dbReference type="RefSeq" id="WP_279308919.1">
    <property type="nucleotide sequence ID" value="NZ_JAMRYM010000067.1"/>
</dbReference>
<sequence>GERAGAEALVAAHERRRSAVDAVLAELELQELPAAPVDLAGAEEAARLASARRDEARSRLSVLEHRAARLTELAALAETRLRSLEGRLRRHEELRALAETIDGRGQNTRRMDLEAFALAGRLEEIVGAANLRLGAMTSGRYSLLHDDSLAYRNASSGLGIEVLDAFTGVRRQPASLSGGETFLASLALALGLADVVTMQSGGITLETMFIDEGFGSLDAETLETALGTLDALRSGGRTIGLISHVDAMRERLPIGLRVEVGRRGDSTLRTD</sequence>
<dbReference type="Pfam" id="PF13558">
    <property type="entry name" value="SbcC_Walker_B"/>
    <property type="match status" value="1"/>
</dbReference>
<comment type="caution">
    <text evidence="5">The sequence shown here is derived from an EMBL/GenBank/DDBJ whole genome shotgun (WGS) entry which is preliminary data.</text>
</comment>
<organism evidence="5 6">
    <name type="scientific">Rathayibacter rubneri</name>
    <dbReference type="NCBI Taxonomy" id="2950106"/>
    <lineage>
        <taxon>Bacteria</taxon>
        <taxon>Bacillati</taxon>
        <taxon>Actinomycetota</taxon>
        <taxon>Actinomycetes</taxon>
        <taxon>Micrococcales</taxon>
        <taxon>Microbacteriaceae</taxon>
        <taxon>Rathayibacter</taxon>
    </lineage>
</organism>
<evidence type="ECO:0000256" key="1">
    <source>
        <dbReference type="ARBA" id="ARBA00006930"/>
    </source>
</evidence>
<dbReference type="InterPro" id="IPR027417">
    <property type="entry name" value="P-loop_NTPase"/>
</dbReference>
<dbReference type="PANTHER" id="PTHR32114">
    <property type="entry name" value="ABC TRANSPORTER ABCH.3"/>
    <property type="match status" value="1"/>
</dbReference>
<dbReference type="Gene3D" id="3.40.50.300">
    <property type="entry name" value="P-loop containing nucleotide triphosphate hydrolases"/>
    <property type="match status" value="1"/>
</dbReference>
<proteinExistence type="inferred from homology"/>
<gene>
    <name evidence="5" type="ORF">NB037_13815</name>
</gene>
<evidence type="ECO:0000256" key="3">
    <source>
        <dbReference type="ARBA" id="ARBA00013368"/>
    </source>
</evidence>
<keyword evidence="6" id="KW-1185">Reference proteome</keyword>
<dbReference type="EMBL" id="JAMRYM010000067">
    <property type="protein sequence ID" value="MCM6763497.1"/>
    <property type="molecule type" value="Genomic_DNA"/>
</dbReference>
<evidence type="ECO:0000313" key="6">
    <source>
        <dbReference type="Proteomes" id="UP001155240"/>
    </source>
</evidence>
<evidence type="ECO:0000256" key="4">
    <source>
        <dbReference type="SAM" id="Coils"/>
    </source>
</evidence>
<feature type="coiled-coil region" evidence="4">
    <location>
        <begin position="39"/>
        <end position="94"/>
    </location>
</feature>